<evidence type="ECO:0000256" key="1">
    <source>
        <dbReference type="ARBA" id="ARBA00004651"/>
    </source>
</evidence>
<evidence type="ECO:0000256" key="7">
    <source>
        <dbReference type="ARBA" id="ARBA00023008"/>
    </source>
</evidence>
<dbReference type="GO" id="GO:0046688">
    <property type="term" value="P:response to copper ion"/>
    <property type="evidence" value="ECO:0007669"/>
    <property type="project" value="InterPro"/>
</dbReference>
<name>K0IHG1_NITGG</name>
<dbReference type="GeneID" id="13796460"/>
<feature type="region of interest" description="Disordered" evidence="9">
    <location>
        <begin position="904"/>
        <end position="923"/>
    </location>
</feature>
<comment type="subcellular location">
    <subcellularLocation>
        <location evidence="1">Cell membrane</location>
        <topology evidence="1">Multi-pass membrane protein</topology>
    </subcellularLocation>
</comment>
<accession>K0IHG1</accession>
<dbReference type="InterPro" id="IPR032694">
    <property type="entry name" value="CopC/D"/>
</dbReference>
<dbReference type="Proteomes" id="UP000008037">
    <property type="component" value="Chromosome"/>
</dbReference>
<dbReference type="InterPro" id="IPR014755">
    <property type="entry name" value="Cu-Rt/internalin_Ig-like"/>
</dbReference>
<feature type="transmembrane region" description="Helical" evidence="10">
    <location>
        <begin position="369"/>
        <end position="390"/>
    </location>
</feature>
<evidence type="ECO:0000259" key="11">
    <source>
        <dbReference type="Pfam" id="PF04234"/>
    </source>
</evidence>
<feature type="transmembrane region" description="Helical" evidence="10">
    <location>
        <begin position="226"/>
        <end position="247"/>
    </location>
</feature>
<evidence type="ECO:0000256" key="10">
    <source>
        <dbReference type="SAM" id="Phobius"/>
    </source>
</evidence>
<evidence type="ECO:0000256" key="9">
    <source>
        <dbReference type="SAM" id="MobiDB-lite"/>
    </source>
</evidence>
<feature type="transmembrane region" description="Helical" evidence="10">
    <location>
        <begin position="140"/>
        <end position="160"/>
    </location>
</feature>
<dbReference type="Pfam" id="PF08450">
    <property type="entry name" value="SGL"/>
    <property type="match status" value="1"/>
</dbReference>
<dbReference type="InterPro" id="IPR014756">
    <property type="entry name" value="Ig_E-set"/>
</dbReference>
<dbReference type="InParanoid" id="K0IHG1"/>
<dbReference type="Pfam" id="PF04234">
    <property type="entry name" value="CopC"/>
    <property type="match status" value="1"/>
</dbReference>
<feature type="domain" description="SMP-30/Gluconolactonase/LRE-like region" evidence="13">
    <location>
        <begin position="653"/>
        <end position="776"/>
    </location>
</feature>
<sequence length="973" mass="103044">MMLASGILQQQSFAHPVTTDSSPKAFEGVRSPPREVNVFFSEPIELSYSKISVIGPDGSRVDNNDPHHVDGDTASIGVTLKPDLPDGEYTVSTSVLSAIDGHVVPGTFVFGIGTMPQQGGGQVGEQQQDVLAPGYSASRFPGMVGQVMVVGAAFGALWLWKPLARVPWLSSTLSQTRVSIDRSMMRIMIIGVALVLVSGAAMIVVQAISIGSGIPEAILTKFGNVWVARMLQSSILMGIVFAVYRKAAKNSSSPSRAEMYAILILGLAVMATSSLIAHAAATNQIHSIILDFFHNAAASIWIGGLILLGFAAVPKILAIADERVKATALSLLIPRFSTVVATLLGIAVITGPVLLFTLESDLSLTIASVYGQILAVKLGLAGVMVGMGAYSQFVIQKRAVAVMVGGRGRSSVQDTGLRRYGRTLKAEAAVGIALLLAVSFMANGSLPAGQFPAYARQQQAADGSQAAFAKESKVDFVRTLYTDNGKIQLAITPFAVGQNSFKISFLNQDGSSATGIESATIKLTQVDRGIGPIPIETRKQAGSNNVFLADAAFSLPGNWQIEIEGVNTQGGNMLASLDANVKPQVSNLQFKVDQYKTPENSLPLYPVFDAARQSIWVGDSIPGSGRIWQMDITTGNYTVHNIDGAVLVTNVLLAPDGRIWYIDPLGGGSSDGSNRGALGVYNPEDNSNRRFIMPEAGTPSGIAIDGSGNLWITVGGLANKIAKFDPVNEEFSLYDVPTQEADPRGIVVDNSGNIWFAEATAGRIAKVDHATGNITEYAPNSKLQTLDEPTALFPDPEGFDIYIAEHGGHTITVFNSLLGTFREYPSVNEEGLPFGMAMDSYGNLWFAEHTIDRVGVIDPRTGEGTEARIPITGSQIQWITADNDGRIWFAAQRGSALGSITITARPSTAPPGSGEQNGSTTTGGIIPQLPFSFTDVVGPAIAAGIVISALAYTKSAIDLKRNTQSALRLEETR</sequence>
<dbReference type="KEGG" id="nga:Ngar_c02840"/>
<dbReference type="Gene3D" id="2.60.40.1220">
    <property type="match status" value="1"/>
</dbReference>
<feature type="transmembrane region" description="Helical" evidence="10">
    <location>
        <begin position="187"/>
        <end position="214"/>
    </location>
</feature>
<reference evidence="14 15" key="1">
    <citation type="journal article" date="2012" name="Environ. Microbiol.">
        <title>The genome of the ammonia-oxidizing Candidatus Nitrososphaera gargensis: insights into metabolic versatility and environmental adaptations.</title>
        <authorList>
            <person name="Spang A."/>
            <person name="Poehlein A."/>
            <person name="Offre P."/>
            <person name="Zumbragel S."/>
            <person name="Haider S."/>
            <person name="Rychlik N."/>
            <person name="Nowka B."/>
            <person name="Schmeisser C."/>
            <person name="Lebedeva E.V."/>
            <person name="Rattei T."/>
            <person name="Bohm C."/>
            <person name="Schmid M."/>
            <person name="Galushko A."/>
            <person name="Hatzenpichler R."/>
            <person name="Weinmaier T."/>
            <person name="Daniel R."/>
            <person name="Schleper C."/>
            <person name="Spieck E."/>
            <person name="Streit W."/>
            <person name="Wagner M."/>
        </authorList>
    </citation>
    <scope>NUCLEOTIDE SEQUENCE [LARGE SCALE GENOMIC DNA]</scope>
    <source>
        <strain evidence="15">Ga9.2</strain>
    </source>
</reference>
<dbReference type="HOGENOM" id="CLU_302009_0_0_2"/>
<dbReference type="InterPro" id="IPR015943">
    <property type="entry name" value="WD40/YVTN_repeat-like_dom_sf"/>
</dbReference>
<dbReference type="GO" id="GO:0005886">
    <property type="term" value="C:plasma membrane"/>
    <property type="evidence" value="ECO:0007669"/>
    <property type="project" value="UniProtKB-SubCell"/>
</dbReference>
<feature type="compositionally biased region" description="Polar residues" evidence="9">
    <location>
        <begin position="914"/>
        <end position="923"/>
    </location>
</feature>
<keyword evidence="6 10" id="KW-1133">Transmembrane helix</keyword>
<keyword evidence="5" id="KW-0732">Signal</keyword>
<feature type="domain" description="CopC" evidence="11">
    <location>
        <begin position="15"/>
        <end position="111"/>
    </location>
</feature>
<feature type="domain" description="Copper resistance protein D" evidence="12">
    <location>
        <begin position="333"/>
        <end position="440"/>
    </location>
</feature>
<dbReference type="InterPro" id="IPR013658">
    <property type="entry name" value="SGL"/>
</dbReference>
<protein>
    <submittedName>
        <fullName evidence="14">Copper resistance family protein</fullName>
    </submittedName>
</protein>
<dbReference type="GO" id="GO:0005507">
    <property type="term" value="F:copper ion binding"/>
    <property type="evidence" value="ECO:0007669"/>
    <property type="project" value="InterPro"/>
</dbReference>
<dbReference type="Pfam" id="PF24684">
    <property type="entry name" value="Vgb_lyase"/>
    <property type="match status" value="1"/>
</dbReference>
<proteinExistence type="predicted"/>
<gene>
    <name evidence="14" type="ordered locus">Ngar_c02840</name>
</gene>
<evidence type="ECO:0000313" key="14">
    <source>
        <dbReference type="EMBL" id="AFU57232.1"/>
    </source>
</evidence>
<dbReference type="SUPFAM" id="SSF81296">
    <property type="entry name" value="E set domains"/>
    <property type="match status" value="1"/>
</dbReference>
<feature type="transmembrane region" description="Helical" evidence="10">
    <location>
        <begin position="300"/>
        <end position="320"/>
    </location>
</feature>
<dbReference type="Pfam" id="PF05425">
    <property type="entry name" value="CopD"/>
    <property type="match status" value="1"/>
</dbReference>
<evidence type="ECO:0000256" key="6">
    <source>
        <dbReference type="ARBA" id="ARBA00022989"/>
    </source>
</evidence>
<keyword evidence="4" id="KW-0479">Metal-binding</keyword>
<dbReference type="RefSeq" id="WP_015017805.1">
    <property type="nucleotide sequence ID" value="NC_018719.1"/>
</dbReference>
<dbReference type="SUPFAM" id="SSF63829">
    <property type="entry name" value="Calcium-dependent phosphotriesterase"/>
    <property type="match status" value="1"/>
</dbReference>
<evidence type="ECO:0000259" key="13">
    <source>
        <dbReference type="Pfam" id="PF08450"/>
    </source>
</evidence>
<evidence type="ECO:0000256" key="4">
    <source>
        <dbReference type="ARBA" id="ARBA00022723"/>
    </source>
</evidence>
<organism evidence="14 15">
    <name type="scientific">Nitrososphaera gargensis (strain Ga9.2)</name>
    <dbReference type="NCBI Taxonomy" id="1237085"/>
    <lineage>
        <taxon>Archaea</taxon>
        <taxon>Nitrososphaerota</taxon>
        <taxon>Nitrososphaeria</taxon>
        <taxon>Nitrososphaerales</taxon>
        <taxon>Nitrososphaeraceae</taxon>
        <taxon>Nitrososphaera</taxon>
    </lineage>
</organism>
<evidence type="ECO:0000313" key="15">
    <source>
        <dbReference type="Proteomes" id="UP000008037"/>
    </source>
</evidence>
<evidence type="ECO:0000256" key="5">
    <source>
        <dbReference type="ARBA" id="ARBA00022729"/>
    </source>
</evidence>
<keyword evidence="15" id="KW-1185">Reference proteome</keyword>
<feature type="transmembrane region" description="Helical" evidence="10">
    <location>
        <begin position="428"/>
        <end position="446"/>
    </location>
</feature>
<evidence type="ECO:0000256" key="3">
    <source>
        <dbReference type="ARBA" id="ARBA00022692"/>
    </source>
</evidence>
<keyword evidence="3 10" id="KW-0812">Transmembrane</keyword>
<keyword evidence="8 10" id="KW-0472">Membrane</keyword>
<keyword evidence="7" id="KW-0186">Copper</keyword>
<dbReference type="STRING" id="1237085.Ngar_c02840"/>
<evidence type="ECO:0000256" key="8">
    <source>
        <dbReference type="ARBA" id="ARBA00023136"/>
    </source>
</evidence>
<feature type="transmembrane region" description="Helical" evidence="10">
    <location>
        <begin position="332"/>
        <end position="357"/>
    </location>
</feature>
<dbReference type="GO" id="GO:0006825">
    <property type="term" value="P:copper ion transport"/>
    <property type="evidence" value="ECO:0007669"/>
    <property type="project" value="InterPro"/>
</dbReference>
<dbReference type="Gene3D" id="2.130.10.10">
    <property type="entry name" value="YVTN repeat-like/Quinoprotein amine dehydrogenase"/>
    <property type="match status" value="2"/>
</dbReference>
<evidence type="ECO:0000256" key="2">
    <source>
        <dbReference type="ARBA" id="ARBA00022475"/>
    </source>
</evidence>
<dbReference type="PANTHER" id="PTHR34820:SF4">
    <property type="entry name" value="INNER MEMBRANE PROTEIN YEBZ"/>
    <property type="match status" value="1"/>
</dbReference>
<dbReference type="BioCyc" id="CNIT1237085:G1324-284-MONOMER"/>
<dbReference type="PANTHER" id="PTHR34820">
    <property type="entry name" value="INNER MEMBRANE PROTEIN YEBZ"/>
    <property type="match status" value="1"/>
</dbReference>
<dbReference type="AlphaFoldDB" id="K0IHG1"/>
<dbReference type="InterPro" id="IPR007348">
    <property type="entry name" value="CopC_dom"/>
</dbReference>
<evidence type="ECO:0000259" key="12">
    <source>
        <dbReference type="Pfam" id="PF05425"/>
    </source>
</evidence>
<feature type="transmembrane region" description="Helical" evidence="10">
    <location>
        <begin position="259"/>
        <end position="280"/>
    </location>
</feature>
<dbReference type="InterPro" id="IPR008457">
    <property type="entry name" value="Cu-R_CopD_dom"/>
</dbReference>
<dbReference type="GO" id="GO:0042597">
    <property type="term" value="C:periplasmic space"/>
    <property type="evidence" value="ECO:0007669"/>
    <property type="project" value="InterPro"/>
</dbReference>
<dbReference type="EMBL" id="CP002408">
    <property type="protein sequence ID" value="AFU57232.1"/>
    <property type="molecule type" value="Genomic_DNA"/>
</dbReference>
<keyword evidence="2" id="KW-1003">Cell membrane</keyword>